<feature type="domain" description="HTH tetR-type" evidence="3">
    <location>
        <begin position="2"/>
        <end position="62"/>
    </location>
</feature>
<dbReference type="PROSITE" id="PS50977">
    <property type="entry name" value="HTH_TETR_2"/>
    <property type="match status" value="1"/>
</dbReference>
<evidence type="ECO:0000259" key="3">
    <source>
        <dbReference type="PROSITE" id="PS50977"/>
    </source>
</evidence>
<dbReference type="Proteomes" id="UP001065174">
    <property type="component" value="Chromosome"/>
</dbReference>
<evidence type="ECO:0000256" key="1">
    <source>
        <dbReference type="ARBA" id="ARBA00023125"/>
    </source>
</evidence>
<dbReference type="EMBL" id="CP106679">
    <property type="protein sequence ID" value="UXP31182.1"/>
    <property type="molecule type" value="Genomic_DNA"/>
</dbReference>
<dbReference type="Gene3D" id="1.10.10.60">
    <property type="entry name" value="Homeodomain-like"/>
    <property type="match status" value="1"/>
</dbReference>
<dbReference type="RefSeq" id="WP_262308623.1">
    <property type="nucleotide sequence ID" value="NZ_CP106679.1"/>
</dbReference>
<reference evidence="4" key="1">
    <citation type="submission" date="2022-09" db="EMBL/GenBank/DDBJ databases">
        <title>Comparative genomics and taxonomic characterization of three novel marine species of genus Reichenbachiella exhibiting antioxidant and polysaccharide degradation activities.</title>
        <authorList>
            <person name="Muhammad N."/>
            <person name="Lee Y.-J."/>
            <person name="Ko J."/>
            <person name="Kim S.-G."/>
        </authorList>
    </citation>
    <scope>NUCLEOTIDE SEQUENCE</scope>
    <source>
        <strain evidence="4">BKB1-1</strain>
    </source>
</reference>
<gene>
    <name evidence="4" type="ORF">N6H18_12570</name>
</gene>
<keyword evidence="1 2" id="KW-0238">DNA-binding</keyword>
<dbReference type="SUPFAM" id="SSF48498">
    <property type="entry name" value="Tetracyclin repressor-like, C-terminal domain"/>
    <property type="match status" value="1"/>
</dbReference>
<feature type="DNA-binding region" description="H-T-H motif" evidence="2">
    <location>
        <begin position="25"/>
        <end position="44"/>
    </location>
</feature>
<dbReference type="InterPro" id="IPR050624">
    <property type="entry name" value="HTH-type_Tx_Regulator"/>
</dbReference>
<evidence type="ECO:0000256" key="2">
    <source>
        <dbReference type="PROSITE-ProRule" id="PRU00335"/>
    </source>
</evidence>
<dbReference type="PANTHER" id="PTHR43479">
    <property type="entry name" value="ACREF/ENVCD OPERON REPRESSOR-RELATED"/>
    <property type="match status" value="1"/>
</dbReference>
<dbReference type="InterPro" id="IPR009057">
    <property type="entry name" value="Homeodomain-like_sf"/>
</dbReference>
<evidence type="ECO:0000313" key="5">
    <source>
        <dbReference type="Proteomes" id="UP001065174"/>
    </source>
</evidence>
<dbReference type="InterPro" id="IPR001647">
    <property type="entry name" value="HTH_TetR"/>
</dbReference>
<protein>
    <submittedName>
        <fullName evidence="4">TetR/AcrR family transcriptional regulator</fullName>
    </submittedName>
</protein>
<sequence length="207" mass="24463">MLEVKDKIKETAIHLFQRYGIRSVSMDDIARELSISKKTIYQFYKDKDQIVTLGVVEHIEKERDEFQCLLNSSENAIDEMLKFSTCLKRNLGEINPALLFDLQKFHFSAWELWVDFKNGFIKKTVLNVIKRGKEEGLFRPEINEEILACYRIEAIEMAFNQHVFPSEKFDFVELQITLMDHFLRGMLTMKGLLYYDELNNSTTDENR</sequence>
<keyword evidence="5" id="KW-1185">Reference proteome</keyword>
<dbReference type="PANTHER" id="PTHR43479:SF11">
    <property type="entry name" value="ACREF_ENVCD OPERON REPRESSOR-RELATED"/>
    <property type="match status" value="1"/>
</dbReference>
<dbReference type="Gene3D" id="1.10.357.10">
    <property type="entry name" value="Tetracycline Repressor, domain 2"/>
    <property type="match status" value="1"/>
</dbReference>
<dbReference type="SUPFAM" id="SSF46689">
    <property type="entry name" value="Homeodomain-like"/>
    <property type="match status" value="1"/>
</dbReference>
<evidence type="ECO:0000313" key="4">
    <source>
        <dbReference type="EMBL" id="UXP31182.1"/>
    </source>
</evidence>
<proteinExistence type="predicted"/>
<accession>A0ABY6CL16</accession>
<name>A0ABY6CL16_9BACT</name>
<dbReference type="Pfam" id="PF00440">
    <property type="entry name" value="TetR_N"/>
    <property type="match status" value="1"/>
</dbReference>
<dbReference type="InterPro" id="IPR036271">
    <property type="entry name" value="Tet_transcr_reg_TetR-rel_C_sf"/>
</dbReference>
<organism evidence="4 5">
    <name type="scientific">Reichenbachiella agarivorans</name>
    <dbReference type="NCBI Taxonomy" id="2979464"/>
    <lineage>
        <taxon>Bacteria</taxon>
        <taxon>Pseudomonadati</taxon>
        <taxon>Bacteroidota</taxon>
        <taxon>Cytophagia</taxon>
        <taxon>Cytophagales</taxon>
        <taxon>Reichenbachiellaceae</taxon>
        <taxon>Reichenbachiella</taxon>
    </lineage>
</organism>